<name>A0AA86QS89_9EUKA</name>
<accession>A0AA86QS89</accession>
<dbReference type="Proteomes" id="UP001642409">
    <property type="component" value="Unassembled WGS sequence"/>
</dbReference>
<proteinExistence type="predicted"/>
<sequence>MKVVVNSNNSGTCIMSYGYVSRCSQQLDSRSKIFGFEAAALFRRTWFIPSGPLSFDDLRLIIALLISSGLKCGLLIPYGATQFGIFTYYGCGNSLSIQPVISSSDTVVGPRNAFLNQEEE</sequence>
<dbReference type="AlphaFoldDB" id="A0AA86QS89"/>
<keyword evidence="3" id="KW-1185">Reference proteome</keyword>
<reference evidence="2 3" key="2">
    <citation type="submission" date="2024-07" db="EMBL/GenBank/DDBJ databases">
        <authorList>
            <person name="Akdeniz Z."/>
        </authorList>
    </citation>
    <scope>NUCLEOTIDE SEQUENCE [LARGE SCALE GENOMIC DNA]</scope>
</reference>
<dbReference type="EMBL" id="CATOUU010000931">
    <property type="protein sequence ID" value="CAI9960606.1"/>
    <property type="molecule type" value="Genomic_DNA"/>
</dbReference>
<evidence type="ECO:0000313" key="1">
    <source>
        <dbReference type="EMBL" id="CAI9960606.1"/>
    </source>
</evidence>
<protein>
    <submittedName>
        <fullName evidence="2">Hypothetical_protein</fullName>
    </submittedName>
</protein>
<evidence type="ECO:0000313" key="2">
    <source>
        <dbReference type="EMBL" id="CAL5984181.1"/>
    </source>
</evidence>
<comment type="caution">
    <text evidence="1">The sequence shown here is derived from an EMBL/GenBank/DDBJ whole genome shotgun (WGS) entry which is preliminary data.</text>
</comment>
<organism evidence="1">
    <name type="scientific">Hexamita inflata</name>
    <dbReference type="NCBI Taxonomy" id="28002"/>
    <lineage>
        <taxon>Eukaryota</taxon>
        <taxon>Metamonada</taxon>
        <taxon>Diplomonadida</taxon>
        <taxon>Hexamitidae</taxon>
        <taxon>Hexamitinae</taxon>
        <taxon>Hexamita</taxon>
    </lineage>
</organism>
<dbReference type="EMBL" id="CAXDID020000016">
    <property type="protein sequence ID" value="CAL5984181.1"/>
    <property type="molecule type" value="Genomic_DNA"/>
</dbReference>
<gene>
    <name evidence="1" type="ORF">HINF_LOCUS48251</name>
    <name evidence="2" type="ORF">HINF_LOCUS7987</name>
</gene>
<evidence type="ECO:0000313" key="3">
    <source>
        <dbReference type="Proteomes" id="UP001642409"/>
    </source>
</evidence>
<reference evidence="1" key="1">
    <citation type="submission" date="2023-06" db="EMBL/GenBank/DDBJ databases">
        <authorList>
            <person name="Kurt Z."/>
        </authorList>
    </citation>
    <scope>NUCLEOTIDE SEQUENCE</scope>
</reference>